<evidence type="ECO:0008006" key="5">
    <source>
        <dbReference type="Google" id="ProtNLM"/>
    </source>
</evidence>
<name>A0ABM8ID16_9BACE</name>
<feature type="transmembrane region" description="Helical" evidence="1">
    <location>
        <begin position="67"/>
        <end position="86"/>
    </location>
</feature>
<keyword evidence="4" id="KW-1185">Reference proteome</keyword>
<evidence type="ECO:0000313" key="3">
    <source>
        <dbReference type="EMBL" id="BEG97851.1"/>
    </source>
</evidence>
<reference evidence="3 4" key="1">
    <citation type="submission" date="2023-04" db="EMBL/GenBank/DDBJ databases">
        <title>Draft genome sequence of acteroides sedimenti strain YN3PY1.</title>
        <authorList>
            <person name="Yoshida N."/>
        </authorList>
    </citation>
    <scope>NUCLEOTIDE SEQUENCE [LARGE SCALE GENOMIC DNA]</scope>
    <source>
        <strain evidence="3 4">YN3PY1</strain>
    </source>
</reference>
<keyword evidence="2" id="KW-0732">Signal</keyword>
<evidence type="ECO:0000256" key="2">
    <source>
        <dbReference type="SAM" id="SignalP"/>
    </source>
</evidence>
<feature type="transmembrane region" description="Helical" evidence="1">
    <location>
        <begin position="129"/>
        <end position="150"/>
    </location>
</feature>
<keyword evidence="1" id="KW-0812">Transmembrane</keyword>
<evidence type="ECO:0000256" key="1">
    <source>
        <dbReference type="SAM" id="Phobius"/>
    </source>
</evidence>
<feature type="signal peptide" evidence="2">
    <location>
        <begin position="1"/>
        <end position="18"/>
    </location>
</feature>
<keyword evidence="1" id="KW-1133">Transmembrane helix</keyword>
<dbReference type="Proteomes" id="UP001496674">
    <property type="component" value="Chromosome"/>
</dbReference>
<feature type="chain" id="PRO_5045469683" description="DUF4134 domain-containing protein" evidence="2">
    <location>
        <begin position="19"/>
        <end position="174"/>
    </location>
</feature>
<organism evidence="3 4">
    <name type="scientific">Bacteroides sedimenti</name>
    <dbReference type="NCBI Taxonomy" id="2136147"/>
    <lineage>
        <taxon>Bacteria</taxon>
        <taxon>Pseudomonadati</taxon>
        <taxon>Bacteroidota</taxon>
        <taxon>Bacteroidia</taxon>
        <taxon>Bacteroidales</taxon>
        <taxon>Bacteroidaceae</taxon>
        <taxon>Bacteroides</taxon>
    </lineage>
</organism>
<evidence type="ECO:0000313" key="4">
    <source>
        <dbReference type="Proteomes" id="UP001496674"/>
    </source>
</evidence>
<protein>
    <recommendedName>
        <fullName evidence="5">DUF4134 domain-containing protein</fullName>
    </recommendedName>
</protein>
<gene>
    <name evidence="3" type="ORF">BSYN_01160</name>
</gene>
<proteinExistence type="predicted"/>
<accession>A0ABM8ID16</accession>
<keyword evidence="1" id="KW-0472">Membrane</keyword>
<dbReference type="EMBL" id="AP028055">
    <property type="protein sequence ID" value="BEG97851.1"/>
    <property type="molecule type" value="Genomic_DNA"/>
</dbReference>
<sequence>MKALLLLIMFLISTTVFSQQTDGREDGTPAVKGSPVVVLSDSLIPPQSSVIDHEALAKSYKDKSRKYGIAALVLGVAGIGMAWYGAATYELDFDFSGMTWEKMNTNGRPYTRSTGVISDDSPDNTLSDAMMVVGTACVVSAVVCCIKSITYHRKAGAELKLSVKGTTASIALTF</sequence>
<dbReference type="RefSeq" id="WP_353332277.1">
    <property type="nucleotide sequence ID" value="NZ_AP028055.1"/>
</dbReference>